<protein>
    <submittedName>
        <fullName evidence="6">Uncharacterized protein</fullName>
    </submittedName>
</protein>
<evidence type="ECO:0000313" key="6">
    <source>
        <dbReference type="EMBL" id="CAH1796884.1"/>
    </source>
</evidence>
<comment type="similarity">
    <text evidence="2 4">Belongs to the perilipin family.</text>
</comment>
<proteinExistence type="inferred from homology"/>
<dbReference type="Proteomes" id="UP000749559">
    <property type="component" value="Unassembled WGS sequence"/>
</dbReference>
<evidence type="ECO:0000256" key="5">
    <source>
        <dbReference type="SAM" id="MobiDB-lite"/>
    </source>
</evidence>
<dbReference type="PIRSF" id="PIRSF036881">
    <property type="entry name" value="PAT"/>
    <property type="match status" value="1"/>
</dbReference>
<dbReference type="Pfam" id="PF03036">
    <property type="entry name" value="Perilipin"/>
    <property type="match status" value="1"/>
</dbReference>
<comment type="caution">
    <text evidence="6">The sequence shown here is derived from an EMBL/GenBank/DDBJ whole genome shotgun (WGS) entry which is preliminary data.</text>
</comment>
<feature type="region of interest" description="Disordered" evidence="5">
    <location>
        <begin position="446"/>
        <end position="514"/>
    </location>
</feature>
<accession>A0A8J1U1F1</accession>
<dbReference type="Gene3D" id="1.20.120.340">
    <property type="entry name" value="Flagellar protein FliS"/>
    <property type="match status" value="1"/>
</dbReference>
<dbReference type="GO" id="GO:0005829">
    <property type="term" value="C:cytosol"/>
    <property type="evidence" value="ECO:0007669"/>
    <property type="project" value="TreeGrafter"/>
</dbReference>
<dbReference type="PANTHER" id="PTHR14024">
    <property type="entry name" value="PERILIPIN"/>
    <property type="match status" value="1"/>
</dbReference>
<sequence length="514" mass="57744">MRRKHLEKKMAEEQFLTRVTTYPVVNSALGQLTNAYEATKNSNSLVKSTLEMAETGVKGVAQHTLPIVNKFEPQVSKLNSLGMTSLNKLEESFPVVKSPTEEVINNTKELYETRVKPTVDYVATPVTYSVEKVQNLTSYSTEKINDVKEYSAQKVKEIKDFTNNKVQDSKQLGTDTLNGVKTYTTEKVTNALKTPYGQTVLTGVDTLLGTAEGYVEKYLPDDEPKNEGDETSRMEVVPGKEDVNQLTRAASLTGKVRRRLYNKAMSDLANIQKRSKDTLNRLNFTVDLIQYAQSNLDSAKDKASYYWNEISKVEEEAKVLEAKDKSVEAAEGEDVEIYEVEPKMTMERRGILLARSLAMQLRRGLNMTKDSYKMLPGSVQERLSNAQGFSKAVYSTLTDTKRMREIPTQAMDQVRVELEYIQETVSYLAEVALTSKAAEMVGLKKKARMTENVEEAEDGEGDENDYNSEEDEGHDPEMDDIIEHVPMETTKSAYGKTVEFSGNEEEAVGQESTN</sequence>
<name>A0A8J1U1F1_OWEFU</name>
<dbReference type="GO" id="GO:0019915">
    <property type="term" value="P:lipid storage"/>
    <property type="evidence" value="ECO:0007669"/>
    <property type="project" value="TreeGrafter"/>
</dbReference>
<dbReference type="PANTHER" id="PTHR14024:SF49">
    <property type="entry name" value="LIPID STORAGE DROPLETS SURFACE-BINDING PROTEIN 1"/>
    <property type="match status" value="1"/>
</dbReference>
<reference evidence="6" key="1">
    <citation type="submission" date="2022-03" db="EMBL/GenBank/DDBJ databases">
        <authorList>
            <person name="Martin C."/>
        </authorList>
    </citation>
    <scope>NUCLEOTIDE SEQUENCE</scope>
</reference>
<evidence type="ECO:0000256" key="2">
    <source>
        <dbReference type="ARBA" id="ARBA00006311"/>
    </source>
</evidence>
<evidence type="ECO:0000256" key="3">
    <source>
        <dbReference type="ARBA" id="ARBA00022677"/>
    </source>
</evidence>
<comment type="subcellular location">
    <subcellularLocation>
        <location evidence="1">Lipid droplet</location>
    </subcellularLocation>
</comment>
<evidence type="ECO:0000256" key="4">
    <source>
        <dbReference type="PIRNR" id="PIRNR036881"/>
    </source>
</evidence>
<keyword evidence="7" id="KW-1185">Reference proteome</keyword>
<dbReference type="InterPro" id="IPR004279">
    <property type="entry name" value="Perilipin"/>
</dbReference>
<feature type="compositionally biased region" description="Acidic residues" evidence="5">
    <location>
        <begin position="452"/>
        <end position="480"/>
    </location>
</feature>
<organism evidence="6 7">
    <name type="scientific">Owenia fusiformis</name>
    <name type="common">Polychaete worm</name>
    <dbReference type="NCBI Taxonomy" id="6347"/>
    <lineage>
        <taxon>Eukaryota</taxon>
        <taxon>Metazoa</taxon>
        <taxon>Spiralia</taxon>
        <taxon>Lophotrochozoa</taxon>
        <taxon>Annelida</taxon>
        <taxon>Polychaeta</taxon>
        <taxon>Sedentaria</taxon>
        <taxon>Canalipalpata</taxon>
        <taxon>Sabellida</taxon>
        <taxon>Oweniida</taxon>
        <taxon>Oweniidae</taxon>
        <taxon>Owenia</taxon>
    </lineage>
</organism>
<evidence type="ECO:0000313" key="7">
    <source>
        <dbReference type="Proteomes" id="UP000749559"/>
    </source>
</evidence>
<dbReference type="GO" id="GO:0005811">
    <property type="term" value="C:lipid droplet"/>
    <property type="evidence" value="ECO:0007669"/>
    <property type="project" value="UniProtKB-SubCell"/>
</dbReference>
<dbReference type="AlphaFoldDB" id="A0A8J1U1F1"/>
<dbReference type="GO" id="GO:0010890">
    <property type="term" value="P:positive regulation of triglyceride storage"/>
    <property type="evidence" value="ECO:0007669"/>
    <property type="project" value="TreeGrafter"/>
</dbReference>
<gene>
    <name evidence="6" type="ORF">OFUS_LOCUS21247</name>
</gene>
<dbReference type="SUPFAM" id="SSF109775">
    <property type="entry name" value="Mannose-6-phosphate receptor binding protein 1 (Tip47), C-terminal domain"/>
    <property type="match status" value="1"/>
</dbReference>
<dbReference type="OrthoDB" id="376826at2759"/>
<keyword evidence="3" id="KW-0551">Lipid droplet</keyword>
<evidence type="ECO:0000256" key="1">
    <source>
        <dbReference type="ARBA" id="ARBA00004502"/>
    </source>
</evidence>
<dbReference type="EMBL" id="CAIIXF020000010">
    <property type="protein sequence ID" value="CAH1796884.1"/>
    <property type="molecule type" value="Genomic_DNA"/>
</dbReference>